<feature type="compositionally biased region" description="Acidic residues" evidence="1">
    <location>
        <begin position="455"/>
        <end position="479"/>
    </location>
</feature>
<feature type="compositionally biased region" description="Basic and acidic residues" evidence="1">
    <location>
        <begin position="669"/>
        <end position="679"/>
    </location>
</feature>
<dbReference type="OrthoDB" id="10256743at2759"/>
<feature type="compositionally biased region" description="Polar residues" evidence="1">
    <location>
        <begin position="695"/>
        <end position="710"/>
    </location>
</feature>
<feature type="region of interest" description="Disordered" evidence="1">
    <location>
        <begin position="387"/>
        <end position="958"/>
    </location>
</feature>
<feature type="compositionally biased region" description="Polar residues" evidence="1">
    <location>
        <begin position="636"/>
        <end position="649"/>
    </location>
</feature>
<name>A0A9Q5HYJ7_SANBA</name>
<feature type="compositionally biased region" description="Basic and acidic residues" evidence="1">
    <location>
        <begin position="932"/>
        <end position="958"/>
    </location>
</feature>
<accession>A0A9Q5HYJ7</accession>
<protein>
    <recommendedName>
        <fullName evidence="4">Telomere replication protein EST3</fullName>
    </recommendedName>
</protein>
<keyword evidence="3" id="KW-1185">Reference proteome</keyword>
<dbReference type="EMBL" id="LNZH02000179">
    <property type="protein sequence ID" value="OCB88391.1"/>
    <property type="molecule type" value="Genomic_DNA"/>
</dbReference>
<evidence type="ECO:0000313" key="2">
    <source>
        <dbReference type="EMBL" id="OCB88391.1"/>
    </source>
</evidence>
<dbReference type="Proteomes" id="UP000757232">
    <property type="component" value="Unassembled WGS sequence"/>
</dbReference>
<feature type="compositionally biased region" description="Basic and acidic residues" evidence="1">
    <location>
        <begin position="565"/>
        <end position="583"/>
    </location>
</feature>
<feature type="compositionally biased region" description="Basic and acidic residues" evidence="1">
    <location>
        <begin position="895"/>
        <end position="912"/>
    </location>
</feature>
<proteinExistence type="predicted"/>
<feature type="compositionally biased region" description="Polar residues" evidence="1">
    <location>
        <begin position="745"/>
        <end position="790"/>
    </location>
</feature>
<gene>
    <name evidence="2" type="ORF">A7U60_g4432</name>
</gene>
<organism evidence="2 3">
    <name type="scientific">Sanghuangporus baumii</name>
    <name type="common">Phellinus baumii</name>
    <dbReference type="NCBI Taxonomy" id="108892"/>
    <lineage>
        <taxon>Eukaryota</taxon>
        <taxon>Fungi</taxon>
        <taxon>Dikarya</taxon>
        <taxon>Basidiomycota</taxon>
        <taxon>Agaricomycotina</taxon>
        <taxon>Agaricomycetes</taxon>
        <taxon>Hymenochaetales</taxon>
        <taxon>Hymenochaetaceae</taxon>
        <taxon>Sanghuangporus</taxon>
    </lineage>
</organism>
<feature type="region of interest" description="Disordered" evidence="1">
    <location>
        <begin position="1352"/>
        <end position="1478"/>
    </location>
</feature>
<feature type="compositionally biased region" description="Polar residues" evidence="1">
    <location>
        <begin position="1016"/>
        <end position="1025"/>
    </location>
</feature>
<feature type="region of interest" description="Disordered" evidence="1">
    <location>
        <begin position="1139"/>
        <end position="1165"/>
    </location>
</feature>
<feature type="region of interest" description="Disordered" evidence="1">
    <location>
        <begin position="994"/>
        <end position="1026"/>
    </location>
</feature>
<feature type="compositionally biased region" description="Acidic residues" evidence="1">
    <location>
        <begin position="1438"/>
        <end position="1447"/>
    </location>
</feature>
<evidence type="ECO:0000256" key="1">
    <source>
        <dbReference type="SAM" id="MobiDB-lite"/>
    </source>
</evidence>
<feature type="compositionally biased region" description="Low complexity" evidence="1">
    <location>
        <begin position="533"/>
        <end position="550"/>
    </location>
</feature>
<evidence type="ECO:0008006" key="4">
    <source>
        <dbReference type="Google" id="ProtNLM"/>
    </source>
</evidence>
<feature type="region of interest" description="Disordered" evidence="1">
    <location>
        <begin position="320"/>
        <end position="353"/>
    </location>
</feature>
<reference evidence="2" key="1">
    <citation type="submission" date="2016-06" db="EMBL/GenBank/DDBJ databases">
        <title>Draft Genome sequence of the fungus Inonotus baumii.</title>
        <authorList>
            <person name="Zhu H."/>
            <person name="Lin W."/>
        </authorList>
    </citation>
    <scope>NUCLEOTIDE SEQUENCE</scope>
    <source>
        <strain evidence="2">821</strain>
    </source>
</reference>
<evidence type="ECO:0000313" key="3">
    <source>
        <dbReference type="Proteomes" id="UP000757232"/>
    </source>
</evidence>
<feature type="compositionally biased region" description="Basic residues" evidence="1">
    <location>
        <begin position="1003"/>
        <end position="1012"/>
    </location>
</feature>
<comment type="caution">
    <text evidence="2">The sequence shown here is derived from an EMBL/GenBank/DDBJ whole genome shotgun (WGS) entry which is preliminary data.</text>
</comment>
<feature type="compositionally biased region" description="Polar residues" evidence="1">
    <location>
        <begin position="516"/>
        <end position="526"/>
    </location>
</feature>
<sequence>MAESLARPWILKYLLGIAETRGANIHDAAPLKEKRKIQITRFLQFLTYPPNDQPNNIIWALISDKQYELPAKFTANAVAAYNRCVHRGRILPSNSLLIWSFACLLRPVAEYQHRIAGNGDDRENEVFGQAEDERRLTTRRFALAVIGDVKAFFARVPLGNGKGMTDTETIALEVGEFRILGADHEGIFGNPTSIEMYEDIQEWVSGLKEGGGGGNILKRPKEEIAEVRPPQAKQQLILPTEKVSSPEKDPLLPKTRHLKVPTIFSESNMKKKTMAQLLKEYNRYWKMISRFAHHIHPPPEVQVEHDQILTFGKELSGIRRTVVPKESTRDMGEETLNDEPVQEGAPPKQESTSKKSLVDYCKALHIIPLLVANLVGLNEANVAHTPMSSPLSAQTPTSTQKNAKEPSTPSEWMNSEDERLSPKREGRKEVNEDNSPPVGLPTPRRTSSPGVQLSPEDEGDERMEEIPASDEEGYEENDGNENRSDRSDDSDEEETMGTSYPAPTPAQRRRQESETSHSIAQSGGDSTQHKNSEPNSSDLPPSSSWPSSIPIAAFPYHTSPKSVGRHRESRANEKPRKERDVHLQFDFNSQGKAEDSAPRILVPDSDTSGRTNSQSLSQSQSQSQSQTQSIALLPSQYDSQPHPQTQIPPSRNFHKQVSRLGKVSPSSRMDNESSQEEHVSSSVHSQGGTRVPLSASRSINQPQQIWQSSNDQKDKRRTDRNLQSSKLMQPDSMSEPLAKAPGASANRTQSNGPGRTEQEQLSSSVTQEDSQQSRTQESSLGQIETSNADRQNVDEPETLASLDVGHARTQRLLFGEQAKSARASEDNGPEELGRRSSQQNVREAYRLSHIQGSPTTHLGKHPRSSSPFRAMNSVVGDDEDVQARKKVRASSPTEAETKGSVDQRGLHDKEAWRAPTFLQRREANHNQAMSRGTDKGEQQHSVTSKDKGKQRAEVASDRVRGPIISSALSSGAISDAVEKAQHLDPLVGVLRSNTTSQDSSELRKKKIKRRARASPSEATSSQVNLEDSDEYPFLSFPMEPITAIQSSAEPTEKSESTINPVPMSFPAILRSAKLADRFAHLRETSSYFLSFAMEPITAIQSSAEPTEKSESTINPVPMSFPAILRSAKLADRFAHLRETSVAGNGGPQPLIPSKKRSRDEREGKRWVRRRENAHFTNNPHVVQAGTQDIQIAPPSIRCTFPEPLPSYLPRSVSAPAATRPVFDPASANMGRYSMSVKGMRRTLRGSGPRAQMLVRDVEKEIKDWLAGGTILLPDETEDALIIHGRPIGSTLTVSELSRTPLQIIWSIEQDAFARYVVHCCARYHKVVSYSKDVDGRRLTFLLRPNVTRSDYAARNALDTPPATAGESDSSLGVLSESDILSVEENEPVPGNVSETEASGRGAHHRRLSSVSERENESEVDDTPRAPWLRPPPEREEPGEYADDDESVNNDLAQSVDSLAPRLRPPPEREEPGEYADDDESGAAYQIHIAISRTNSAPRQTWRQPHVFIAFALSFALSAFKTLAEGEISLD</sequence>
<feature type="compositionally biased region" description="Low complexity" evidence="1">
    <location>
        <begin position="613"/>
        <end position="629"/>
    </location>
</feature>
<feature type="compositionally biased region" description="Basic and acidic residues" evidence="1">
    <location>
        <begin position="711"/>
        <end position="720"/>
    </location>
</feature>
<feature type="compositionally biased region" description="Polar residues" evidence="1">
    <location>
        <begin position="387"/>
        <end position="413"/>
    </location>
</feature>
<feature type="compositionally biased region" description="Basic and acidic residues" evidence="1">
    <location>
        <begin position="416"/>
        <end position="431"/>
    </location>
</feature>